<dbReference type="EMBL" id="HBIP01033287">
    <property type="protein sequence ID" value="CAE0505230.1"/>
    <property type="molecule type" value="Transcribed_RNA"/>
</dbReference>
<feature type="domain" description="DUF4460" evidence="1">
    <location>
        <begin position="10"/>
        <end position="69"/>
    </location>
</feature>
<organism evidence="2">
    <name type="scientific">Dunaliella tertiolecta</name>
    <name type="common">Green alga</name>
    <dbReference type="NCBI Taxonomy" id="3047"/>
    <lineage>
        <taxon>Eukaryota</taxon>
        <taxon>Viridiplantae</taxon>
        <taxon>Chlorophyta</taxon>
        <taxon>core chlorophytes</taxon>
        <taxon>Chlorophyceae</taxon>
        <taxon>CS clade</taxon>
        <taxon>Chlamydomonadales</taxon>
        <taxon>Dunaliellaceae</taxon>
        <taxon>Dunaliella</taxon>
    </lineage>
</organism>
<dbReference type="InterPro" id="IPR028031">
    <property type="entry name" value="DUF4460"/>
</dbReference>
<name>A0A7S3VTS6_DUNTE</name>
<evidence type="ECO:0000259" key="1">
    <source>
        <dbReference type="Pfam" id="PF14687"/>
    </source>
</evidence>
<accession>A0A7S3VTS6</accession>
<dbReference type="AlphaFoldDB" id="A0A7S3VTS6"/>
<gene>
    <name evidence="2" type="ORF">DTER00134_LOCUS20303</name>
</gene>
<protein>
    <recommendedName>
        <fullName evidence="1">DUF4460 domain-containing protein</fullName>
    </recommendedName>
</protein>
<proteinExistence type="predicted"/>
<sequence length="136" mass="15198">MFSRVSHPLDKDEQELLREVLGKLHPDHYKDHPSELQKNNEQLKVLNKYVEDLQTVGAPKPVKLDFSLIEGGAIKPVHVDLSRGGDLYPLFLAFGLIEPTSKAGTNLKKGDTGFWNSLRLEFEVGGMLLKKASMVS</sequence>
<reference evidence="2" key="1">
    <citation type="submission" date="2021-01" db="EMBL/GenBank/DDBJ databases">
        <authorList>
            <person name="Corre E."/>
            <person name="Pelletier E."/>
            <person name="Niang G."/>
            <person name="Scheremetjew M."/>
            <person name="Finn R."/>
            <person name="Kale V."/>
            <person name="Holt S."/>
            <person name="Cochrane G."/>
            <person name="Meng A."/>
            <person name="Brown T."/>
            <person name="Cohen L."/>
        </authorList>
    </citation>
    <scope>NUCLEOTIDE SEQUENCE</scope>
    <source>
        <strain evidence="2">CCMP1320</strain>
    </source>
</reference>
<dbReference type="Pfam" id="PF14687">
    <property type="entry name" value="DUF4460"/>
    <property type="match status" value="1"/>
</dbReference>
<evidence type="ECO:0000313" key="2">
    <source>
        <dbReference type="EMBL" id="CAE0505230.1"/>
    </source>
</evidence>